<feature type="compositionally biased region" description="Polar residues" evidence="13">
    <location>
        <begin position="18"/>
        <end position="57"/>
    </location>
</feature>
<dbReference type="PANTHER" id="PTHR22599">
    <property type="entry name" value="MPS ONE BINDER KINASE ACTIVATOR-LIKE MOB"/>
    <property type="match status" value="1"/>
</dbReference>
<evidence type="ECO:0000256" key="4">
    <source>
        <dbReference type="ARBA" id="ARBA00022490"/>
    </source>
</evidence>
<dbReference type="VEuPathDB" id="FungiDB:GVI51_K12441"/>
<evidence type="ECO:0000256" key="1">
    <source>
        <dbReference type="ARBA" id="ARBA00004123"/>
    </source>
</evidence>
<sequence length="325" mass="36916">MSFFNFKAFGRNSKKNKNGASNLGPSSNAGTPNTSTNASVLGSSHNQIMNSSNTQAQSIYSNQPSSSSKLSLRKNQSPTRTQSPSRLSHNNNNQILQERAQLSHSGTATNDTQSLSQRRSNSPERSSSQQVMFLSEPFVKTALVKGSFKTIVQLPKYVDLGEWIALNVFEFFTNLNHFYGVIAEYVTADAYPTMNAGPHTDYLWLDANNRQVSLPAGQYIDLALTWINNKVNDKSLFPTKNGVPFSPNFFKDVQRIMIQMFRIFGHIYHHHFDKIVHLSLEAHWNSFFAHFISFVKEFKIIDRREMYPLMPLIENFEKQGKIIYA</sequence>
<dbReference type="EMBL" id="LLZZ01000126">
    <property type="protein sequence ID" value="KTB02165.1"/>
    <property type="molecule type" value="Genomic_DNA"/>
</dbReference>
<dbReference type="GO" id="GO:0000920">
    <property type="term" value="P:septum digestion after cytokinesis"/>
    <property type="evidence" value="ECO:0007669"/>
    <property type="project" value="EnsemblFungi"/>
</dbReference>
<dbReference type="Gene3D" id="1.20.140.30">
    <property type="entry name" value="MOB kinase activator"/>
    <property type="match status" value="1"/>
</dbReference>
<evidence type="ECO:0000256" key="7">
    <source>
        <dbReference type="ARBA" id="ARBA00022776"/>
    </source>
</evidence>
<dbReference type="VEuPathDB" id="FungiDB:B1J91_K12606g"/>
<dbReference type="Pfam" id="PF03637">
    <property type="entry name" value="Mob1_phocein"/>
    <property type="match status" value="1"/>
</dbReference>
<dbReference type="SMART" id="SM01388">
    <property type="entry name" value="Mob1_phocein"/>
    <property type="match status" value="1"/>
</dbReference>
<dbReference type="GO" id="GO:0005935">
    <property type="term" value="C:cellular bud neck"/>
    <property type="evidence" value="ECO:0007669"/>
    <property type="project" value="EnsemblFungi"/>
</dbReference>
<keyword evidence="12" id="KW-0862">Zinc</keyword>
<dbReference type="FunFam" id="1.20.140.30:FF:000004">
    <property type="entry name" value="CBK1 kinase activator protein MOB2"/>
    <property type="match status" value="1"/>
</dbReference>
<protein>
    <recommendedName>
        <fullName evidence="11">CBK1 kinase activator protein MOB2</fullName>
    </recommendedName>
</protein>
<evidence type="ECO:0000256" key="9">
    <source>
        <dbReference type="ARBA" id="ARBA00023306"/>
    </source>
</evidence>
<reference evidence="14 15" key="1">
    <citation type="submission" date="2015-10" db="EMBL/GenBank/DDBJ databases">
        <title>Draft genomes sequences of Candida glabrata isolates 1A, 1B, 2A, 2B, 3A and 3B.</title>
        <authorList>
            <person name="Haavelsrud O.E."/>
            <person name="Gaustad P."/>
        </authorList>
    </citation>
    <scope>NUCLEOTIDE SEQUENCE [LARGE SCALE GENOMIC DNA]</scope>
    <source>
        <strain evidence="14">910700640</strain>
    </source>
</reference>
<keyword evidence="5" id="KW-0597">Phosphoprotein</keyword>
<keyword evidence="14" id="KW-0418">Kinase</keyword>
<dbReference type="AlphaFoldDB" id="A0A0W0CRF1"/>
<evidence type="ECO:0000256" key="6">
    <source>
        <dbReference type="ARBA" id="ARBA00022618"/>
    </source>
</evidence>
<feature type="compositionally biased region" description="Polar residues" evidence="13">
    <location>
        <begin position="78"/>
        <end position="129"/>
    </location>
</feature>
<evidence type="ECO:0000256" key="12">
    <source>
        <dbReference type="PIRSR" id="PIRSR605301-1"/>
    </source>
</evidence>
<dbReference type="InterPro" id="IPR005301">
    <property type="entry name" value="MOB_kinase_act_fam"/>
</dbReference>
<dbReference type="VEuPathDB" id="FungiDB:GW608_K12331"/>
<dbReference type="GO" id="GO:0005938">
    <property type="term" value="C:cell cortex"/>
    <property type="evidence" value="ECO:0007669"/>
    <property type="project" value="EnsemblFungi"/>
</dbReference>
<dbReference type="GO" id="GO:0030295">
    <property type="term" value="F:protein kinase activator activity"/>
    <property type="evidence" value="ECO:0007669"/>
    <property type="project" value="EnsemblFungi"/>
</dbReference>
<dbReference type="GO" id="GO:0016301">
    <property type="term" value="F:kinase activity"/>
    <property type="evidence" value="ECO:0007669"/>
    <property type="project" value="UniProtKB-KW"/>
</dbReference>
<evidence type="ECO:0000256" key="11">
    <source>
        <dbReference type="ARBA" id="ARBA00068888"/>
    </source>
</evidence>
<name>A0A0W0CRF1_CANGB</name>
<dbReference type="VEuPathDB" id="FungiDB:GWK60_K12353"/>
<dbReference type="VEuPathDB" id="FungiDB:CAGL0K12606g"/>
<dbReference type="GO" id="GO:0062200">
    <property type="term" value="P:RAM/MOR signaling"/>
    <property type="evidence" value="ECO:0007669"/>
    <property type="project" value="EnsemblFungi"/>
</dbReference>
<dbReference type="GO" id="GO:2000100">
    <property type="term" value="P:regulation of establishment or maintenance of bipolar cell polarity regulating cell shape"/>
    <property type="evidence" value="ECO:0007669"/>
    <property type="project" value="EnsemblFungi"/>
</dbReference>
<evidence type="ECO:0000256" key="10">
    <source>
        <dbReference type="ARBA" id="ARBA00062973"/>
    </source>
</evidence>
<dbReference type="Proteomes" id="UP000054886">
    <property type="component" value="Unassembled WGS sequence"/>
</dbReference>
<evidence type="ECO:0000256" key="3">
    <source>
        <dbReference type="ARBA" id="ARBA00005621"/>
    </source>
</evidence>
<dbReference type="SUPFAM" id="SSF101152">
    <property type="entry name" value="Mob1/phocein"/>
    <property type="match status" value="1"/>
</dbReference>
<comment type="subunit">
    <text evidence="10">Interacts with protein kinase CBK1 to form the RAM CBK1-MOB2 kinase complex.</text>
</comment>
<dbReference type="OrthoDB" id="10261121at2759"/>
<feature type="region of interest" description="Disordered" evidence="13">
    <location>
        <begin position="1"/>
        <end position="129"/>
    </location>
</feature>
<gene>
    <name evidence="14" type="ORF">AO440_003782</name>
</gene>
<evidence type="ECO:0000313" key="14">
    <source>
        <dbReference type="EMBL" id="KTB02165.1"/>
    </source>
</evidence>
<keyword evidence="6" id="KW-0132">Cell division</keyword>
<proteinExistence type="inferred from homology"/>
<dbReference type="GO" id="GO:0007163">
    <property type="term" value="P:establishment or maintenance of cell polarity"/>
    <property type="evidence" value="ECO:0007669"/>
    <property type="project" value="EnsemblFungi"/>
</dbReference>
<dbReference type="GO" id="GO:0007118">
    <property type="term" value="P:budding cell apical bud growth"/>
    <property type="evidence" value="ECO:0007669"/>
    <property type="project" value="EnsemblFungi"/>
</dbReference>
<keyword evidence="8" id="KW-0539">Nucleus</keyword>
<dbReference type="OMA" id="HTYTWLD"/>
<keyword evidence="4" id="KW-0963">Cytoplasm</keyword>
<evidence type="ECO:0000256" key="13">
    <source>
        <dbReference type="SAM" id="MobiDB-lite"/>
    </source>
</evidence>
<organism evidence="14 15">
    <name type="scientific">Candida glabrata</name>
    <name type="common">Yeast</name>
    <name type="synonym">Torulopsis glabrata</name>
    <dbReference type="NCBI Taxonomy" id="5478"/>
    <lineage>
        <taxon>Eukaryota</taxon>
        <taxon>Fungi</taxon>
        <taxon>Dikarya</taxon>
        <taxon>Ascomycota</taxon>
        <taxon>Saccharomycotina</taxon>
        <taxon>Saccharomycetes</taxon>
        <taxon>Saccharomycetales</taxon>
        <taxon>Saccharomycetaceae</taxon>
        <taxon>Nakaseomyces</taxon>
    </lineage>
</organism>
<comment type="caution">
    <text evidence="14">The sequence shown here is derived from an EMBL/GenBank/DDBJ whole genome shotgun (WGS) entry which is preliminary data.</text>
</comment>
<evidence type="ECO:0000256" key="5">
    <source>
        <dbReference type="ARBA" id="ARBA00022553"/>
    </source>
</evidence>
<dbReference type="InterPro" id="IPR036703">
    <property type="entry name" value="MOB_kinase_act_sf"/>
</dbReference>
<comment type="similarity">
    <text evidence="3">Belongs to the MOB1/phocein family.</text>
</comment>
<dbReference type="PhylomeDB" id="A0A0W0CRF1"/>
<evidence type="ECO:0000256" key="8">
    <source>
        <dbReference type="ARBA" id="ARBA00023242"/>
    </source>
</evidence>
<feature type="binding site" evidence="12">
    <location>
        <position position="271"/>
    </location>
    <ligand>
        <name>Zn(2+)</name>
        <dbReference type="ChEBI" id="CHEBI:29105"/>
    </ligand>
</feature>
<dbReference type="GO" id="GO:0032153">
    <property type="term" value="C:cell division site"/>
    <property type="evidence" value="ECO:0007669"/>
    <property type="project" value="EnsemblFungi"/>
</dbReference>
<dbReference type="GO" id="GO:0005934">
    <property type="term" value="C:cellular bud tip"/>
    <property type="evidence" value="ECO:0007669"/>
    <property type="project" value="EnsemblFungi"/>
</dbReference>
<dbReference type="GO" id="GO:0043332">
    <property type="term" value="C:mating projection tip"/>
    <property type="evidence" value="ECO:0007669"/>
    <property type="project" value="EnsemblFungi"/>
</dbReference>
<keyword evidence="12" id="KW-0479">Metal-binding</keyword>
<evidence type="ECO:0000313" key="15">
    <source>
        <dbReference type="Proteomes" id="UP000054886"/>
    </source>
</evidence>
<evidence type="ECO:0000256" key="2">
    <source>
        <dbReference type="ARBA" id="ARBA00004496"/>
    </source>
</evidence>
<keyword evidence="7" id="KW-0498">Mitosis</keyword>
<keyword evidence="14" id="KW-0808">Transferase</keyword>
<accession>A0A0W0CRF1</accession>
<dbReference type="GO" id="GO:1902554">
    <property type="term" value="C:serine/threonine protein kinase complex"/>
    <property type="evidence" value="ECO:0007669"/>
    <property type="project" value="EnsemblFungi"/>
</dbReference>
<feature type="binding site" evidence="12">
    <location>
        <position position="266"/>
    </location>
    <ligand>
        <name>Zn(2+)</name>
        <dbReference type="ChEBI" id="CHEBI:29105"/>
    </ligand>
</feature>
<feature type="compositionally biased region" description="Low complexity" evidence="13">
    <location>
        <begin position="58"/>
        <end position="77"/>
    </location>
</feature>
<comment type="subcellular location">
    <subcellularLocation>
        <location evidence="2">Cytoplasm</location>
    </subcellularLocation>
    <subcellularLocation>
        <location evidence="1">Nucleus</location>
    </subcellularLocation>
</comment>
<dbReference type="GO" id="GO:0005634">
    <property type="term" value="C:nucleus"/>
    <property type="evidence" value="ECO:0007669"/>
    <property type="project" value="UniProtKB-SubCell"/>
</dbReference>
<keyword evidence="9" id="KW-0131">Cell cycle</keyword>